<evidence type="ECO:0000313" key="2">
    <source>
        <dbReference type="Proteomes" id="UP001055811"/>
    </source>
</evidence>
<keyword evidence="2" id="KW-1185">Reference proteome</keyword>
<proteinExistence type="predicted"/>
<dbReference type="Proteomes" id="UP001055811">
    <property type="component" value="Linkage Group LG07"/>
</dbReference>
<reference evidence="1 2" key="2">
    <citation type="journal article" date="2022" name="Mol. Ecol. Resour.">
        <title>The genomes of chicory, endive, great burdock and yacon provide insights into Asteraceae paleo-polyploidization history and plant inulin production.</title>
        <authorList>
            <person name="Fan W."/>
            <person name="Wang S."/>
            <person name="Wang H."/>
            <person name="Wang A."/>
            <person name="Jiang F."/>
            <person name="Liu H."/>
            <person name="Zhao H."/>
            <person name="Xu D."/>
            <person name="Zhang Y."/>
        </authorList>
    </citation>
    <scope>NUCLEOTIDE SEQUENCE [LARGE SCALE GENOMIC DNA]</scope>
    <source>
        <strain evidence="2">cv. Punajuju</strain>
        <tissue evidence="1">Leaves</tissue>
    </source>
</reference>
<dbReference type="EMBL" id="CM042015">
    <property type="protein sequence ID" value="KAI3709820.1"/>
    <property type="molecule type" value="Genomic_DNA"/>
</dbReference>
<reference evidence="2" key="1">
    <citation type="journal article" date="2022" name="Mol. Ecol. Resour.">
        <title>The genomes of chicory, endive, great burdock and yacon provide insights into Asteraceae palaeo-polyploidization history and plant inulin production.</title>
        <authorList>
            <person name="Fan W."/>
            <person name="Wang S."/>
            <person name="Wang H."/>
            <person name="Wang A."/>
            <person name="Jiang F."/>
            <person name="Liu H."/>
            <person name="Zhao H."/>
            <person name="Xu D."/>
            <person name="Zhang Y."/>
        </authorList>
    </citation>
    <scope>NUCLEOTIDE SEQUENCE [LARGE SCALE GENOMIC DNA]</scope>
    <source>
        <strain evidence="2">cv. Punajuju</strain>
    </source>
</reference>
<organism evidence="1 2">
    <name type="scientific">Cichorium intybus</name>
    <name type="common">Chicory</name>
    <dbReference type="NCBI Taxonomy" id="13427"/>
    <lineage>
        <taxon>Eukaryota</taxon>
        <taxon>Viridiplantae</taxon>
        <taxon>Streptophyta</taxon>
        <taxon>Embryophyta</taxon>
        <taxon>Tracheophyta</taxon>
        <taxon>Spermatophyta</taxon>
        <taxon>Magnoliopsida</taxon>
        <taxon>eudicotyledons</taxon>
        <taxon>Gunneridae</taxon>
        <taxon>Pentapetalae</taxon>
        <taxon>asterids</taxon>
        <taxon>campanulids</taxon>
        <taxon>Asterales</taxon>
        <taxon>Asteraceae</taxon>
        <taxon>Cichorioideae</taxon>
        <taxon>Cichorieae</taxon>
        <taxon>Cichoriinae</taxon>
        <taxon>Cichorium</taxon>
    </lineage>
</organism>
<gene>
    <name evidence="1" type="ORF">L2E82_39587</name>
</gene>
<accession>A0ACB9AIP7</accession>
<evidence type="ECO:0000313" key="1">
    <source>
        <dbReference type="EMBL" id="KAI3709820.1"/>
    </source>
</evidence>
<sequence>MVYVGCRKWMVLASAIWIQAFTGTNFDFPSYSTQMKSTLEINQVQLNYLAMASDIGKLFGWCSGVLLLYFPTWVVLFMASFLGLFGYGLQWLVIQRQIYLPYIMVFVLSLSAGGSIPWFNTVCFVLNIKNFPENWPLAVSLSVSFNGVTAALYNLIATKVSPNDKTTSFLILNALVPLITSIAALGPILQQPASRKDNQIDETLLKDDAHIFVFLYIFAAITGLYLFFSNPKSQNILVVTLLLIVLPVIAPKVIYLVKQAHRSFYSDRAIEGPSYDLVEIKHQEESRKQLFTPIVNRSSCGCLVYDKMIEMDRMHVLGEEHSATFMMSRCDFWLYYVTYFCGGTIGLVYSNNLGQIVQSLGYMSEVKALVTIYSTCSFFGRLLSAAMDLFGCFYQTPFTSADMYSTRTGRLALALVPMPLAFLLLIVSGAKFALSTATGLIGICSGFLISTAVSITSELFGSKSSGINHNILITNIPLGSLLYGVLAALVYVDNINSSNEEDLVDGTKVCIGRDCYHETFLVWGCISLIGMTSSFVLFLRTKTAYENDYRRKNWVPEETSCSP</sequence>
<comment type="caution">
    <text evidence="1">The sequence shown here is derived from an EMBL/GenBank/DDBJ whole genome shotgun (WGS) entry which is preliminary data.</text>
</comment>
<name>A0ACB9AIP7_CICIN</name>
<protein>
    <submittedName>
        <fullName evidence="1">Uncharacterized protein</fullName>
    </submittedName>
</protein>